<dbReference type="AlphaFoldDB" id="A0A1J4L1B7"/>
<name>A0A1J4L1B7_9EUKA</name>
<feature type="region of interest" description="Disordered" evidence="1">
    <location>
        <begin position="81"/>
        <end position="115"/>
    </location>
</feature>
<evidence type="ECO:0000313" key="2">
    <source>
        <dbReference type="EMBL" id="OHT17311.1"/>
    </source>
</evidence>
<feature type="compositionally biased region" description="Polar residues" evidence="1">
    <location>
        <begin position="156"/>
        <end position="177"/>
    </location>
</feature>
<dbReference type="VEuPathDB" id="TrichDB:TRFO_12449"/>
<evidence type="ECO:0000313" key="3">
    <source>
        <dbReference type="Proteomes" id="UP000179807"/>
    </source>
</evidence>
<dbReference type="GeneID" id="94831354"/>
<gene>
    <name evidence="2" type="ORF">TRFO_12449</name>
</gene>
<organism evidence="2 3">
    <name type="scientific">Tritrichomonas foetus</name>
    <dbReference type="NCBI Taxonomy" id="1144522"/>
    <lineage>
        <taxon>Eukaryota</taxon>
        <taxon>Metamonada</taxon>
        <taxon>Parabasalia</taxon>
        <taxon>Tritrichomonadida</taxon>
        <taxon>Tritrichomonadidae</taxon>
        <taxon>Tritrichomonas</taxon>
    </lineage>
</organism>
<feature type="compositionally biased region" description="Basic and acidic residues" evidence="1">
    <location>
        <begin position="81"/>
        <end position="95"/>
    </location>
</feature>
<dbReference type="Proteomes" id="UP000179807">
    <property type="component" value="Unassembled WGS sequence"/>
</dbReference>
<dbReference type="EMBL" id="MLAK01000014">
    <property type="protein sequence ID" value="OHT17311.1"/>
    <property type="molecule type" value="Genomic_DNA"/>
</dbReference>
<feature type="region of interest" description="Disordered" evidence="1">
    <location>
        <begin position="150"/>
        <end position="177"/>
    </location>
</feature>
<dbReference type="RefSeq" id="XP_068370447.1">
    <property type="nucleotide sequence ID" value="XM_068496650.1"/>
</dbReference>
<proteinExistence type="predicted"/>
<evidence type="ECO:0000256" key="1">
    <source>
        <dbReference type="SAM" id="MobiDB-lite"/>
    </source>
</evidence>
<comment type="caution">
    <text evidence="2">The sequence shown here is derived from an EMBL/GenBank/DDBJ whole genome shotgun (WGS) entry which is preliminary data.</text>
</comment>
<dbReference type="OrthoDB" id="10608130at2759"/>
<accession>A0A1J4L1B7</accession>
<sequence length="391" mass="46208">MFPLINGHNSNFLPHFLSMSSRNSYENLFLQHGISRHQLCMMPEIEFQKILQFILSHPNETLNNYNNPCDTQYRYISAKHAAEQEKKMRNSRREPLIASSSGIDPAYQPRQQTQYQPNEGYQDYSQYQQMDEETALQMAMMESMKDQSNFDHQNEDINTNYDNWYQNPQYNSEPNFNTYQHQDQTQYSNQDQTQYSNQYQNQDSCQYQDSNMSVNHFGGENQMHSSSSYSYVYKENPKNARVPMNEDQRLFDEQTMEYNKCCEEAFQKEMENNLSKHYEENQQQIEQEEYNRKVGEVVSKYYSLKPEPQNGTTVAIFMHNERLMRKFDPNDLGESVYAWVAGQTIDDPDDEKLFFDNFQLQVPGHGNLLPHQTLADQGIKGRVMMNIVTND</sequence>
<evidence type="ECO:0008006" key="4">
    <source>
        <dbReference type="Google" id="ProtNLM"/>
    </source>
</evidence>
<reference evidence="2" key="1">
    <citation type="submission" date="2016-10" db="EMBL/GenBank/DDBJ databases">
        <authorList>
            <person name="Benchimol M."/>
            <person name="Almeida L.G."/>
            <person name="Vasconcelos A.T."/>
            <person name="Perreira-Neves A."/>
            <person name="Rosa I.A."/>
            <person name="Tasca T."/>
            <person name="Bogo M.R."/>
            <person name="de Souza W."/>
        </authorList>
    </citation>
    <scope>NUCLEOTIDE SEQUENCE [LARGE SCALE GENOMIC DNA]</scope>
    <source>
        <strain evidence="2">K</strain>
    </source>
</reference>
<protein>
    <recommendedName>
        <fullName evidence="4">UBX domain-containing protein</fullName>
    </recommendedName>
</protein>
<keyword evidence="3" id="KW-1185">Reference proteome</keyword>